<evidence type="ECO:0000256" key="2">
    <source>
        <dbReference type="ARBA" id="ARBA00004696"/>
    </source>
</evidence>
<dbReference type="PANTHER" id="PTHR22854">
    <property type="entry name" value="TRYPTOPHAN BIOSYNTHESIS PROTEIN"/>
    <property type="match status" value="1"/>
</dbReference>
<keyword evidence="6" id="KW-0822">Tryptophan biosynthesis</keyword>
<dbReference type="Gene3D" id="3.20.20.70">
    <property type="entry name" value="Aldolase class I"/>
    <property type="match status" value="1"/>
</dbReference>
<evidence type="ECO:0000256" key="7">
    <source>
        <dbReference type="ARBA" id="ARBA00023141"/>
    </source>
</evidence>
<dbReference type="InterPro" id="IPR001468">
    <property type="entry name" value="Indole-3-GlycerolPSynthase_CS"/>
</dbReference>
<dbReference type="InterPro" id="IPR011060">
    <property type="entry name" value="RibuloseP-bd_barrel"/>
</dbReference>
<dbReference type="InterPro" id="IPR013785">
    <property type="entry name" value="Aldolase_TIM"/>
</dbReference>
<dbReference type="AlphaFoldDB" id="A0A1G6HHY4"/>
<reference evidence="10 11" key="1">
    <citation type="submission" date="2016-06" db="EMBL/GenBank/DDBJ databases">
        <authorList>
            <person name="Olsen C.W."/>
            <person name="Carey S."/>
            <person name="Hinshaw L."/>
            <person name="Karasin A.I."/>
        </authorList>
    </citation>
    <scope>NUCLEOTIDE SEQUENCE [LARGE SCALE GENOMIC DNA]</scope>
    <source>
        <strain evidence="10 11">LZ-22</strain>
    </source>
</reference>
<dbReference type="GO" id="GO:0004425">
    <property type="term" value="F:indole-3-glycerol-phosphate synthase activity"/>
    <property type="evidence" value="ECO:0007669"/>
    <property type="project" value="UniProtKB-EC"/>
</dbReference>
<dbReference type="PROSITE" id="PS00614">
    <property type="entry name" value="IGPS"/>
    <property type="match status" value="1"/>
</dbReference>
<dbReference type="InterPro" id="IPR045186">
    <property type="entry name" value="Indole-3-glycerol_P_synth"/>
</dbReference>
<evidence type="ECO:0000256" key="4">
    <source>
        <dbReference type="ARBA" id="ARBA00022605"/>
    </source>
</evidence>
<dbReference type="OrthoDB" id="9804217at2"/>
<proteinExistence type="predicted"/>
<comment type="pathway">
    <text evidence="2">Amino-acid biosynthesis; L-tryptophan biosynthesis; L-tryptophan from chorismate: step 4/5.</text>
</comment>
<keyword evidence="11" id="KW-1185">Reference proteome</keyword>
<sequence>MTRSLVASIRDRQHAGLFPVISEVKSRSPKEGDLLAGRDPVTYARAMASAGVAGISVVTEPEHFGGSMDVLRAVVAAVDLPVLAKDFVTSPDEIDPFVQAGAAALLLIASHLEADTLAALVDHARARGIETLVEAHTVEEARIVGALPGDLLGINNRDITVLEVDDSDVSRTAELAGLYPAGRPVVSESAIAGPADVRRAAAAGADAVLVGTAALRAPDTVAFLRGLAGVGWPV</sequence>
<evidence type="ECO:0000256" key="1">
    <source>
        <dbReference type="ARBA" id="ARBA00001633"/>
    </source>
</evidence>
<dbReference type="Pfam" id="PF00218">
    <property type="entry name" value="IGPS"/>
    <property type="match status" value="1"/>
</dbReference>
<keyword evidence="8" id="KW-0456">Lyase</keyword>
<evidence type="ECO:0000256" key="3">
    <source>
        <dbReference type="ARBA" id="ARBA00012362"/>
    </source>
</evidence>
<evidence type="ECO:0000313" key="11">
    <source>
        <dbReference type="Proteomes" id="UP000199086"/>
    </source>
</evidence>
<dbReference type="Proteomes" id="UP000199086">
    <property type="component" value="Unassembled WGS sequence"/>
</dbReference>
<evidence type="ECO:0000313" key="10">
    <source>
        <dbReference type="EMBL" id="SDB93555.1"/>
    </source>
</evidence>
<dbReference type="GO" id="GO:0000162">
    <property type="term" value="P:L-tryptophan biosynthetic process"/>
    <property type="evidence" value="ECO:0007669"/>
    <property type="project" value="UniProtKB-UniPathway"/>
</dbReference>
<evidence type="ECO:0000256" key="6">
    <source>
        <dbReference type="ARBA" id="ARBA00022822"/>
    </source>
</evidence>
<evidence type="ECO:0000259" key="9">
    <source>
        <dbReference type="Pfam" id="PF00218"/>
    </source>
</evidence>
<dbReference type="STRING" id="1577474.GA0111570_11027"/>
<dbReference type="UniPathway" id="UPA00035">
    <property type="reaction ID" value="UER00043"/>
</dbReference>
<dbReference type="InterPro" id="IPR013798">
    <property type="entry name" value="Indole-3-glycerol_P_synth_dom"/>
</dbReference>
<gene>
    <name evidence="10" type="ORF">GA0111570_11027</name>
</gene>
<accession>A0A1G6HHY4</accession>
<dbReference type="PANTHER" id="PTHR22854:SF2">
    <property type="entry name" value="INDOLE-3-GLYCEROL-PHOSPHATE SYNTHASE"/>
    <property type="match status" value="1"/>
</dbReference>
<name>A0A1G6HHY4_9ACTN</name>
<dbReference type="GO" id="GO:0004640">
    <property type="term" value="F:phosphoribosylanthranilate isomerase activity"/>
    <property type="evidence" value="ECO:0007669"/>
    <property type="project" value="TreeGrafter"/>
</dbReference>
<keyword evidence="7" id="KW-0057">Aromatic amino acid biosynthesis</keyword>
<keyword evidence="5" id="KW-0210">Decarboxylase</keyword>
<organism evidence="10 11">
    <name type="scientific">Raineyella antarctica</name>
    <dbReference type="NCBI Taxonomy" id="1577474"/>
    <lineage>
        <taxon>Bacteria</taxon>
        <taxon>Bacillati</taxon>
        <taxon>Actinomycetota</taxon>
        <taxon>Actinomycetes</taxon>
        <taxon>Propionibacteriales</taxon>
        <taxon>Propionibacteriaceae</taxon>
        <taxon>Raineyella</taxon>
    </lineage>
</organism>
<dbReference type="EC" id="4.1.1.48" evidence="3"/>
<feature type="domain" description="Indole-3-glycerol phosphate synthase" evidence="9">
    <location>
        <begin position="3"/>
        <end position="226"/>
    </location>
</feature>
<evidence type="ECO:0000256" key="5">
    <source>
        <dbReference type="ARBA" id="ARBA00022793"/>
    </source>
</evidence>
<dbReference type="CDD" id="cd00331">
    <property type="entry name" value="IGPS"/>
    <property type="match status" value="1"/>
</dbReference>
<dbReference type="SUPFAM" id="SSF51366">
    <property type="entry name" value="Ribulose-phoshate binding barrel"/>
    <property type="match status" value="1"/>
</dbReference>
<evidence type="ECO:0000256" key="8">
    <source>
        <dbReference type="ARBA" id="ARBA00023239"/>
    </source>
</evidence>
<protein>
    <recommendedName>
        <fullName evidence="3">indole-3-glycerol-phosphate synthase</fullName>
        <ecNumber evidence="3">4.1.1.48</ecNumber>
    </recommendedName>
</protein>
<keyword evidence="4" id="KW-0028">Amino-acid biosynthesis</keyword>
<comment type="catalytic activity">
    <reaction evidence="1">
        <text>1-(2-carboxyphenylamino)-1-deoxy-D-ribulose 5-phosphate + H(+) = (1S,2R)-1-C-(indol-3-yl)glycerol 3-phosphate + CO2 + H2O</text>
        <dbReference type="Rhea" id="RHEA:23476"/>
        <dbReference type="ChEBI" id="CHEBI:15377"/>
        <dbReference type="ChEBI" id="CHEBI:15378"/>
        <dbReference type="ChEBI" id="CHEBI:16526"/>
        <dbReference type="ChEBI" id="CHEBI:58613"/>
        <dbReference type="ChEBI" id="CHEBI:58866"/>
        <dbReference type="EC" id="4.1.1.48"/>
    </reaction>
</comment>
<dbReference type="RefSeq" id="WP_092612320.1">
    <property type="nucleotide sequence ID" value="NZ_FMYF01000010.1"/>
</dbReference>
<dbReference type="EMBL" id="FMYF01000010">
    <property type="protein sequence ID" value="SDB93555.1"/>
    <property type="molecule type" value="Genomic_DNA"/>
</dbReference>